<dbReference type="Gene3D" id="3.30.70.2060">
    <property type="match status" value="1"/>
</dbReference>
<dbReference type="OrthoDB" id="7354657at2"/>
<evidence type="ECO:0000313" key="2">
    <source>
        <dbReference type="EMBL" id="PTW60545.1"/>
    </source>
</evidence>
<dbReference type="RefSeq" id="WP_107990149.1">
    <property type="nucleotide sequence ID" value="NZ_QAYG01000004.1"/>
</dbReference>
<comment type="caution">
    <text evidence="2">The sequence shown here is derived from an EMBL/GenBank/DDBJ whole genome shotgun (WGS) entry which is preliminary data.</text>
</comment>
<accession>A0A2T5V9W0</accession>
<dbReference type="PANTHER" id="PTHR41247">
    <property type="entry name" value="HTH-TYPE TRANSCRIPTIONAL REPRESSOR YCNK"/>
    <property type="match status" value="1"/>
</dbReference>
<evidence type="ECO:0000313" key="3">
    <source>
        <dbReference type="Proteomes" id="UP000244081"/>
    </source>
</evidence>
<dbReference type="Pfam" id="PF05573">
    <property type="entry name" value="NosL"/>
    <property type="match status" value="1"/>
</dbReference>
<dbReference type="PANTHER" id="PTHR41247:SF1">
    <property type="entry name" value="HTH-TYPE TRANSCRIPTIONAL REPRESSOR YCNK"/>
    <property type="match status" value="1"/>
</dbReference>
<evidence type="ECO:0000256" key="1">
    <source>
        <dbReference type="SAM" id="SignalP"/>
    </source>
</evidence>
<dbReference type="EMBL" id="QAYG01000004">
    <property type="protein sequence ID" value="PTW60545.1"/>
    <property type="molecule type" value="Genomic_DNA"/>
</dbReference>
<name>A0A2T5V9W0_9HYPH</name>
<sequence length="188" mass="20150">MIRKPNAVAAAVLLALLALTGCKQESSAEKPAPVELTLDAAGHYCQMTVLEHDGPKAQIHLAGNPHPIWFTQVRDAVAFTRLPEEPKDYVAIYVNDMENAESWAEPGKTNWIDADNAWFVIGSGKTGGMGAPEAIPFGTRDGADDFADKNGGSVLRFSEIPTNYVLDVAPESTSSRATSHKKVAEASK</sequence>
<proteinExistence type="predicted"/>
<gene>
    <name evidence="2" type="ORF">C8N35_104170</name>
</gene>
<protein>
    <submittedName>
        <fullName evidence="2">Copper chaperone NosL</fullName>
    </submittedName>
</protein>
<reference evidence="2 3" key="1">
    <citation type="submission" date="2018-04" db="EMBL/GenBank/DDBJ databases">
        <title>Genomic Encyclopedia of Archaeal and Bacterial Type Strains, Phase II (KMG-II): from individual species to whole genera.</title>
        <authorList>
            <person name="Goeker M."/>
        </authorList>
    </citation>
    <scope>NUCLEOTIDE SEQUENCE [LARGE SCALE GENOMIC DNA]</scope>
    <source>
        <strain evidence="2 3">DSM 23382</strain>
    </source>
</reference>
<organism evidence="2 3">
    <name type="scientific">Breoghania corrubedonensis</name>
    <dbReference type="NCBI Taxonomy" id="665038"/>
    <lineage>
        <taxon>Bacteria</taxon>
        <taxon>Pseudomonadati</taxon>
        <taxon>Pseudomonadota</taxon>
        <taxon>Alphaproteobacteria</taxon>
        <taxon>Hyphomicrobiales</taxon>
        <taxon>Stappiaceae</taxon>
        <taxon>Breoghania</taxon>
    </lineage>
</organism>
<dbReference type="AlphaFoldDB" id="A0A2T5V9W0"/>
<keyword evidence="1" id="KW-0732">Signal</keyword>
<dbReference type="InterPro" id="IPR008719">
    <property type="entry name" value="N2O_reductase_NosL"/>
</dbReference>
<feature type="chain" id="PRO_5015501252" evidence="1">
    <location>
        <begin position="21"/>
        <end position="188"/>
    </location>
</feature>
<feature type="signal peptide" evidence="1">
    <location>
        <begin position="1"/>
        <end position="20"/>
    </location>
</feature>
<keyword evidence="3" id="KW-1185">Reference proteome</keyword>
<dbReference type="PROSITE" id="PS51257">
    <property type="entry name" value="PROKAR_LIPOPROTEIN"/>
    <property type="match status" value="1"/>
</dbReference>
<dbReference type="Gene3D" id="3.30.70.2050">
    <property type="match status" value="1"/>
</dbReference>
<dbReference type="SUPFAM" id="SSF160387">
    <property type="entry name" value="NosL/MerB-like"/>
    <property type="match status" value="1"/>
</dbReference>
<dbReference type="Proteomes" id="UP000244081">
    <property type="component" value="Unassembled WGS sequence"/>
</dbReference>